<accession>A0A8T0EAE2</accession>
<protein>
    <submittedName>
        <fullName evidence="5">Tetratricopeptide repeat protein 27 like protein</fullName>
    </submittedName>
</protein>
<sequence length="842" mass="97759">MDLDDETIIKYLNELEIRFVTGNLSNYDFNANFNFLQIHSSNELFRALEFVAKSAFCHDYGVILNANLTDLGLHNVSFDPENPKSLECKFIAVDDEKLSKYVKQVIILFIGISALQQFVKANVCGPEVGNESNYSLFTSMFSENVTQEYVIQFLSRDGELPISNIVQLKLLFFSNMFLSHVIETDDLCLTRQWWLMRCLMMHQHVLAERIASLHDEMALIVKKYLEVNWIINKVHPVAELIFYVECAQMHLHYHEVQLAKKNISLAQNLVGLSVELTGAYGKRTRFQNRAVAQLLVKLVKDNEKSSVNIFEIKENSDLPPDLNLQDDTLLNKISFINSEEYQIEYLLPEEQVVLLGHCLLVQRSGAFTELLREEVMSYINCLLEQPKIWSIYLKLLIMRCKLEKESSRHVERSLMQLESVIDSIKKGNPSFSVRFPMLYAVAFPMLWVLEKELADLWMSMGATKTALVIYEKLQLWQEIVQCYFQLGRTSCAETLLRNQLKVKETPLLYSLLGDVLDDPEMYHKADELAKGKNARCQRSLAYYYFKRKLYEKSLPFFQRTLEINPLQSSVWFSYGFAALQCKDYLLSAKAYRQVVLLDPDNFEAWNNLSNAYIRSQQKERAWRSLQEALKCNYEEWRVWENFLAVSTDIGVFDDVIRAWHRLLDIKGKHQDSEVLGILVQAINEDIPDFYGHSASKWRKLALQLLGRLSSISSTDYTIWNAYSALLCPDPNLENDLEVLSRSVLYQQKALRYSTQIDRWESNLEHFKVILKIAVRLCNLSLVYLKQLDATTKNQQKSAIKLALQSVIVKAQKNLYPYESCDKIELESNLDQLKNMLNEMLNF</sequence>
<comment type="similarity">
    <text evidence="3">Belongs to the TTC27 family.</text>
</comment>
<reference evidence="5" key="1">
    <citation type="journal article" date="2020" name="bioRxiv">
        <title>Chromosome-level reference genome of the European wasp spider Argiope bruennichi: a resource for studies on range expansion and evolutionary adaptation.</title>
        <authorList>
            <person name="Sheffer M.M."/>
            <person name="Hoppe A."/>
            <person name="Krehenwinkel H."/>
            <person name="Uhl G."/>
            <person name="Kuss A.W."/>
            <person name="Jensen L."/>
            <person name="Jensen C."/>
            <person name="Gillespie R.G."/>
            <person name="Hoff K.J."/>
            <person name="Prost S."/>
        </authorList>
    </citation>
    <scope>NUCLEOTIDE SEQUENCE</scope>
</reference>
<evidence type="ECO:0000256" key="2">
    <source>
        <dbReference type="ARBA" id="ARBA00022803"/>
    </source>
</evidence>
<evidence type="ECO:0000256" key="1">
    <source>
        <dbReference type="ARBA" id="ARBA00022737"/>
    </source>
</evidence>
<name>A0A8T0EAE2_ARGBR</name>
<evidence type="ECO:0000256" key="4">
    <source>
        <dbReference type="PROSITE-ProRule" id="PRU00339"/>
    </source>
</evidence>
<dbReference type="Proteomes" id="UP000807504">
    <property type="component" value="Unassembled WGS sequence"/>
</dbReference>
<dbReference type="InterPro" id="IPR011990">
    <property type="entry name" value="TPR-like_helical_dom_sf"/>
</dbReference>
<dbReference type="PANTHER" id="PTHR16193:SF0">
    <property type="entry name" value="TETRATRICOPEPTIDE REPEAT PROTEIN 27"/>
    <property type="match status" value="1"/>
</dbReference>
<reference evidence="5" key="2">
    <citation type="submission" date="2020-06" db="EMBL/GenBank/DDBJ databases">
        <authorList>
            <person name="Sheffer M."/>
        </authorList>
    </citation>
    <scope>NUCLEOTIDE SEQUENCE</scope>
</reference>
<gene>
    <name evidence="5" type="ORF">HNY73_021272</name>
</gene>
<proteinExistence type="inferred from homology"/>
<evidence type="ECO:0000256" key="3">
    <source>
        <dbReference type="ARBA" id="ARBA00024020"/>
    </source>
</evidence>
<feature type="repeat" description="TPR" evidence="4">
    <location>
        <begin position="534"/>
        <end position="567"/>
    </location>
</feature>
<dbReference type="SUPFAM" id="SSF48452">
    <property type="entry name" value="TPR-like"/>
    <property type="match status" value="1"/>
</dbReference>
<evidence type="ECO:0000313" key="5">
    <source>
        <dbReference type="EMBL" id="KAF8768454.1"/>
    </source>
</evidence>
<feature type="repeat" description="TPR" evidence="4">
    <location>
        <begin position="568"/>
        <end position="601"/>
    </location>
</feature>
<dbReference type="OrthoDB" id="1936594at2759"/>
<keyword evidence="2 4" id="KW-0802">TPR repeat</keyword>
<comment type="caution">
    <text evidence="5">The sequence shown here is derived from an EMBL/GenBank/DDBJ whole genome shotgun (WGS) entry which is preliminary data.</text>
</comment>
<dbReference type="Gene3D" id="1.25.40.10">
    <property type="entry name" value="Tetratricopeptide repeat domain"/>
    <property type="match status" value="1"/>
</dbReference>
<dbReference type="OMA" id="NNRYARA"/>
<dbReference type="PROSITE" id="PS50005">
    <property type="entry name" value="TPR"/>
    <property type="match status" value="2"/>
</dbReference>
<keyword evidence="6" id="KW-1185">Reference proteome</keyword>
<keyword evidence="1" id="KW-0677">Repeat</keyword>
<organism evidence="5 6">
    <name type="scientific">Argiope bruennichi</name>
    <name type="common">Wasp spider</name>
    <name type="synonym">Aranea bruennichi</name>
    <dbReference type="NCBI Taxonomy" id="94029"/>
    <lineage>
        <taxon>Eukaryota</taxon>
        <taxon>Metazoa</taxon>
        <taxon>Ecdysozoa</taxon>
        <taxon>Arthropoda</taxon>
        <taxon>Chelicerata</taxon>
        <taxon>Arachnida</taxon>
        <taxon>Araneae</taxon>
        <taxon>Araneomorphae</taxon>
        <taxon>Entelegynae</taxon>
        <taxon>Araneoidea</taxon>
        <taxon>Araneidae</taxon>
        <taxon>Argiope</taxon>
    </lineage>
</organism>
<dbReference type="InterPro" id="IPR044244">
    <property type="entry name" value="TTC27/Emw1"/>
</dbReference>
<dbReference type="EMBL" id="JABXBU010002230">
    <property type="protein sequence ID" value="KAF8768454.1"/>
    <property type="molecule type" value="Genomic_DNA"/>
</dbReference>
<dbReference type="InterPro" id="IPR019734">
    <property type="entry name" value="TPR_rpt"/>
</dbReference>
<dbReference type="SMART" id="SM00028">
    <property type="entry name" value="TPR"/>
    <property type="match status" value="3"/>
</dbReference>
<dbReference type="AlphaFoldDB" id="A0A8T0EAE2"/>
<evidence type="ECO:0000313" key="6">
    <source>
        <dbReference type="Proteomes" id="UP000807504"/>
    </source>
</evidence>
<dbReference type="PANTHER" id="PTHR16193">
    <property type="entry name" value="TETRATRICOPEPTIDE REPEAT PROTEIN 27"/>
    <property type="match status" value="1"/>
</dbReference>